<feature type="coiled-coil region" evidence="2">
    <location>
        <begin position="164"/>
        <end position="191"/>
    </location>
</feature>
<organism evidence="7 8">
    <name type="scientific">Aeoliella straminimaris</name>
    <dbReference type="NCBI Taxonomy" id="2954799"/>
    <lineage>
        <taxon>Bacteria</taxon>
        <taxon>Pseudomonadati</taxon>
        <taxon>Planctomycetota</taxon>
        <taxon>Planctomycetia</taxon>
        <taxon>Pirellulales</taxon>
        <taxon>Lacipirellulaceae</taxon>
        <taxon>Aeoliella</taxon>
    </lineage>
</organism>
<feature type="region of interest" description="Disordered" evidence="3">
    <location>
        <begin position="399"/>
        <end position="419"/>
    </location>
</feature>
<dbReference type="GO" id="GO:0015562">
    <property type="term" value="F:efflux transmembrane transporter activity"/>
    <property type="evidence" value="ECO:0007669"/>
    <property type="project" value="TreeGrafter"/>
</dbReference>
<feature type="domain" description="Multidrug resistance protein MdtA-like alpha-helical hairpin" evidence="5">
    <location>
        <begin position="126"/>
        <end position="194"/>
    </location>
</feature>
<feature type="domain" description="Multidrug resistance protein MdtA-like barrel-sandwich hybrid" evidence="6">
    <location>
        <begin position="84"/>
        <end position="222"/>
    </location>
</feature>
<protein>
    <submittedName>
        <fullName evidence="7">Efflux RND transporter periplasmic adaptor subunit</fullName>
    </submittedName>
</protein>
<dbReference type="GO" id="GO:1990281">
    <property type="term" value="C:efflux pump complex"/>
    <property type="evidence" value="ECO:0007669"/>
    <property type="project" value="TreeGrafter"/>
</dbReference>
<name>A0A9X2JH57_9BACT</name>
<keyword evidence="4" id="KW-0812">Transmembrane</keyword>
<dbReference type="PANTHER" id="PTHR30469:SF12">
    <property type="entry name" value="MULTIDRUG RESISTANCE PROTEIN MDTA"/>
    <property type="match status" value="1"/>
</dbReference>
<dbReference type="Gene3D" id="1.10.287.470">
    <property type="entry name" value="Helix hairpin bin"/>
    <property type="match status" value="1"/>
</dbReference>
<proteinExistence type="inferred from homology"/>
<accession>A0A9X2JH57</accession>
<evidence type="ECO:0000256" key="4">
    <source>
        <dbReference type="SAM" id="Phobius"/>
    </source>
</evidence>
<sequence length="419" mass="45538">MRSRRMATPPRNSTHVLGLIVRLVLPCAILAGGWFGFTYLSSGVEKAPTPEKERQTLRTKVQKLEVADYPVIVKTHAVVQAHNDVTLASQVAGRVVRVSPSFEVGAYFTEGEVLVEIDPRDFENQLAIAKSELAVAESTLTLAKLVEDRKLRLVKSKAVSQGEVDSATASREQAEANVNLAESRVEQAKLDLQRTKVLAPFDGRVKSKLIGIGQMAGTNNPLGEVFAIDYVEVRLPIAGDQRQFLNLPEFSEDASLEVTLQDAIRDANDTVWRGKIVRTEGVLDADSRDLFAIARIDDPFGRKTNKPPLRVGQPVIASIEGTTLKNVVALPRAAVRQMDRVVLVDPTDQTLRPMTVEALWSDAENVVVPASAIPSNMWLATTTLAYYPEGAKVEIIPEPGAGESIAESTSADAPTKATN</sequence>
<dbReference type="PANTHER" id="PTHR30469">
    <property type="entry name" value="MULTIDRUG RESISTANCE PROTEIN MDTA"/>
    <property type="match status" value="1"/>
</dbReference>
<dbReference type="Pfam" id="PF25917">
    <property type="entry name" value="BSH_RND"/>
    <property type="match status" value="1"/>
</dbReference>
<comment type="caution">
    <text evidence="7">The sequence shown here is derived from an EMBL/GenBank/DDBJ whole genome shotgun (WGS) entry which is preliminary data.</text>
</comment>
<keyword evidence="8" id="KW-1185">Reference proteome</keyword>
<evidence type="ECO:0000259" key="5">
    <source>
        <dbReference type="Pfam" id="PF25876"/>
    </source>
</evidence>
<comment type="similarity">
    <text evidence="1">Belongs to the membrane fusion protein (MFP) (TC 8.A.1) family.</text>
</comment>
<evidence type="ECO:0000256" key="1">
    <source>
        <dbReference type="ARBA" id="ARBA00009477"/>
    </source>
</evidence>
<gene>
    <name evidence="7" type="ORF">NG895_10280</name>
</gene>
<evidence type="ECO:0000256" key="2">
    <source>
        <dbReference type="SAM" id="Coils"/>
    </source>
</evidence>
<evidence type="ECO:0000256" key="3">
    <source>
        <dbReference type="SAM" id="MobiDB-lite"/>
    </source>
</evidence>
<dbReference type="InterPro" id="IPR006143">
    <property type="entry name" value="RND_pump_MFP"/>
</dbReference>
<evidence type="ECO:0000313" key="8">
    <source>
        <dbReference type="Proteomes" id="UP001155241"/>
    </source>
</evidence>
<feature type="compositionally biased region" description="Polar residues" evidence="3">
    <location>
        <begin position="406"/>
        <end position="419"/>
    </location>
</feature>
<keyword evidence="2" id="KW-0175">Coiled coil</keyword>
<dbReference type="AlphaFoldDB" id="A0A9X2JH57"/>
<dbReference type="Pfam" id="PF25876">
    <property type="entry name" value="HH_MFP_RND"/>
    <property type="match status" value="1"/>
</dbReference>
<dbReference type="NCBIfam" id="TIGR01730">
    <property type="entry name" value="RND_mfp"/>
    <property type="match status" value="1"/>
</dbReference>
<keyword evidence="4" id="KW-0472">Membrane</keyword>
<dbReference type="EMBL" id="JAMXLR010000036">
    <property type="protein sequence ID" value="MCO6044293.1"/>
    <property type="molecule type" value="Genomic_DNA"/>
</dbReference>
<dbReference type="Gene3D" id="2.40.50.100">
    <property type="match status" value="1"/>
</dbReference>
<dbReference type="InterPro" id="IPR058625">
    <property type="entry name" value="MdtA-like_BSH"/>
</dbReference>
<dbReference type="InterPro" id="IPR058624">
    <property type="entry name" value="MdtA-like_HH"/>
</dbReference>
<dbReference type="RefSeq" id="WP_252852396.1">
    <property type="nucleotide sequence ID" value="NZ_JAMXLR010000036.1"/>
</dbReference>
<evidence type="ECO:0000259" key="6">
    <source>
        <dbReference type="Pfam" id="PF25917"/>
    </source>
</evidence>
<reference evidence="7" key="1">
    <citation type="submission" date="2022-06" db="EMBL/GenBank/DDBJ databases">
        <title>Aeoliella straminimaris, a novel planctomycete from sediments.</title>
        <authorList>
            <person name="Vitorino I.R."/>
            <person name="Lage O.M."/>
        </authorList>
    </citation>
    <scope>NUCLEOTIDE SEQUENCE</scope>
    <source>
        <strain evidence="7">ICT_H6.2</strain>
    </source>
</reference>
<dbReference type="Proteomes" id="UP001155241">
    <property type="component" value="Unassembled WGS sequence"/>
</dbReference>
<feature type="transmembrane region" description="Helical" evidence="4">
    <location>
        <begin position="20"/>
        <end position="40"/>
    </location>
</feature>
<evidence type="ECO:0000313" key="7">
    <source>
        <dbReference type="EMBL" id="MCO6044293.1"/>
    </source>
</evidence>
<keyword evidence="4" id="KW-1133">Transmembrane helix</keyword>
<dbReference type="Gene3D" id="2.40.30.170">
    <property type="match status" value="1"/>
</dbReference>
<dbReference type="SUPFAM" id="SSF111369">
    <property type="entry name" value="HlyD-like secretion proteins"/>
    <property type="match status" value="1"/>
</dbReference>